<gene>
    <name evidence="3" type="ORF">FL583_37960</name>
</gene>
<dbReference type="InParanoid" id="A0A545AES4"/>
<protein>
    <submittedName>
        <fullName evidence="3">Uncharacterized protein</fullName>
    </submittedName>
</protein>
<evidence type="ECO:0000256" key="1">
    <source>
        <dbReference type="SAM" id="MobiDB-lite"/>
    </source>
</evidence>
<dbReference type="Proteomes" id="UP000317982">
    <property type="component" value="Unassembled WGS sequence"/>
</dbReference>
<dbReference type="RefSeq" id="WP_142709760.1">
    <property type="nucleotide sequence ID" value="NZ_VIRS01000055.1"/>
</dbReference>
<name>A0A545AES4_9ACTN</name>
<sequence>MAAPPRSPDGPLDVRGEEPDWSVYDEPGTRFGRSATVYGRTVTDYEPDEDLLGFVGVADLPAGRHSASEGRLSGTLAAAGLPVVALGIAVVALLIAGIATVTGIIAVGRATSAEGAAKRAAVAAASDEHAVDPEASAQAAAPAPVPSSAPPSPSPSPSPTDPDRLDPGANYELAYADQLVRVQPSTCEGTDLDLDQPRVLPVSGADASYRSCADGLHLDFDQASRFAVIDNRDPSARDCVNAVRADPGVGWVAPSPGTTVCVLTSRLAAESQQLTTKLVRMNVESVEADGSLAAELTAWVVP</sequence>
<keyword evidence="2" id="KW-0472">Membrane</keyword>
<evidence type="ECO:0000313" key="3">
    <source>
        <dbReference type="EMBL" id="TQS39813.1"/>
    </source>
</evidence>
<reference evidence="3 4" key="1">
    <citation type="submission" date="2019-07" db="EMBL/GenBank/DDBJ databases">
        <title>Cryptosporangium phraense sp. nov., isolated from plant litter.</title>
        <authorList>
            <person name="Suriyachadkun C."/>
        </authorList>
    </citation>
    <scope>NUCLEOTIDE SEQUENCE [LARGE SCALE GENOMIC DNA]</scope>
    <source>
        <strain evidence="3 4">A-T 5661</strain>
    </source>
</reference>
<dbReference type="AlphaFoldDB" id="A0A545AES4"/>
<keyword evidence="2" id="KW-1133">Transmembrane helix</keyword>
<evidence type="ECO:0000313" key="4">
    <source>
        <dbReference type="Proteomes" id="UP000317982"/>
    </source>
</evidence>
<feature type="compositionally biased region" description="Pro residues" evidence="1">
    <location>
        <begin position="143"/>
        <end position="160"/>
    </location>
</feature>
<feature type="region of interest" description="Disordered" evidence="1">
    <location>
        <begin position="1"/>
        <end position="26"/>
    </location>
</feature>
<accession>A0A545AES4</accession>
<organism evidence="3 4">
    <name type="scientific">Cryptosporangium phraense</name>
    <dbReference type="NCBI Taxonomy" id="2593070"/>
    <lineage>
        <taxon>Bacteria</taxon>
        <taxon>Bacillati</taxon>
        <taxon>Actinomycetota</taxon>
        <taxon>Actinomycetes</taxon>
        <taxon>Cryptosporangiales</taxon>
        <taxon>Cryptosporangiaceae</taxon>
        <taxon>Cryptosporangium</taxon>
    </lineage>
</organism>
<keyword evidence="4" id="KW-1185">Reference proteome</keyword>
<comment type="caution">
    <text evidence="3">The sequence shown here is derived from an EMBL/GenBank/DDBJ whole genome shotgun (WGS) entry which is preliminary data.</text>
</comment>
<feature type="transmembrane region" description="Helical" evidence="2">
    <location>
        <begin position="83"/>
        <end position="108"/>
    </location>
</feature>
<proteinExistence type="predicted"/>
<dbReference type="OrthoDB" id="5186227at2"/>
<keyword evidence="2" id="KW-0812">Transmembrane</keyword>
<dbReference type="EMBL" id="VIRS01000055">
    <property type="protein sequence ID" value="TQS39813.1"/>
    <property type="molecule type" value="Genomic_DNA"/>
</dbReference>
<evidence type="ECO:0000256" key="2">
    <source>
        <dbReference type="SAM" id="Phobius"/>
    </source>
</evidence>
<feature type="compositionally biased region" description="Low complexity" evidence="1">
    <location>
        <begin position="133"/>
        <end position="142"/>
    </location>
</feature>
<feature type="region of interest" description="Disordered" evidence="1">
    <location>
        <begin position="128"/>
        <end position="168"/>
    </location>
</feature>